<evidence type="ECO:0000313" key="3">
    <source>
        <dbReference type="Proteomes" id="UP000548476"/>
    </source>
</evidence>
<proteinExistence type="predicted"/>
<keyword evidence="3" id="KW-1185">Reference proteome</keyword>
<dbReference type="EMBL" id="JACHGT010000027">
    <property type="protein sequence ID" value="MBB6039879.1"/>
    <property type="molecule type" value="Genomic_DNA"/>
</dbReference>
<sequence>MPVTLRFTPADLGRVRFAMSPVWETLGAVRLLSPEEGKGPHVPWLAAIPRDVDLRPLSILLPRRGYTPDFWTPAPLGPATSFAMDLARVRLTSPRRARAEIARALAERRGAATSELGRSLLDGDPAGTLARLCDLIAAAWETMVEPYWPRVKALLDADLAFQSRRLAEGGIDGLFAELHPTLRWHDGVLTRSRGDVEHRDLAGEGLVLMPSVFRWDQVLVIVEEPWQPTVVYPARGLGTLWHSGGGDADRALARLIGRTRAVLLTGLTEPTATTTLAHRYALAAGTVSEHLGVLRDAGLIAGERHRHEVRYRRTGLGEGIVAGKG</sequence>
<dbReference type="GO" id="GO:0003677">
    <property type="term" value="F:DNA binding"/>
    <property type="evidence" value="ECO:0007669"/>
    <property type="project" value="UniProtKB-KW"/>
</dbReference>
<protein>
    <submittedName>
        <fullName evidence="2">DNA-binding transcriptional ArsR family regulator</fullName>
    </submittedName>
</protein>
<dbReference type="CDD" id="cd00090">
    <property type="entry name" value="HTH_ARSR"/>
    <property type="match status" value="1"/>
</dbReference>
<dbReference type="Pfam" id="PF19361">
    <property type="entry name" value="DUF5937"/>
    <property type="match status" value="1"/>
</dbReference>
<comment type="caution">
    <text evidence="2">The sequence shown here is derived from an EMBL/GenBank/DDBJ whole genome shotgun (WGS) entry which is preliminary data.</text>
</comment>
<name>A0A841G545_9ACTN</name>
<evidence type="ECO:0000313" key="2">
    <source>
        <dbReference type="EMBL" id="MBB6039879.1"/>
    </source>
</evidence>
<accession>A0A841G545</accession>
<organism evidence="2 3">
    <name type="scientific">Phytomonospora endophytica</name>
    <dbReference type="NCBI Taxonomy" id="714109"/>
    <lineage>
        <taxon>Bacteria</taxon>
        <taxon>Bacillati</taxon>
        <taxon>Actinomycetota</taxon>
        <taxon>Actinomycetes</taxon>
        <taxon>Micromonosporales</taxon>
        <taxon>Micromonosporaceae</taxon>
        <taxon>Phytomonospora</taxon>
    </lineage>
</organism>
<dbReference type="PANTHER" id="PTHR43132:SF8">
    <property type="entry name" value="HTH-TYPE TRANSCRIPTIONAL REGULATOR KMTR"/>
    <property type="match status" value="1"/>
</dbReference>
<dbReference type="InterPro" id="IPR036390">
    <property type="entry name" value="WH_DNA-bd_sf"/>
</dbReference>
<dbReference type="RefSeq" id="WP_184792959.1">
    <property type="nucleotide sequence ID" value="NZ_BONT01000104.1"/>
</dbReference>
<feature type="domain" description="DUF5937" evidence="1">
    <location>
        <begin position="98"/>
        <end position="235"/>
    </location>
</feature>
<keyword evidence="2" id="KW-0238">DNA-binding</keyword>
<dbReference type="PANTHER" id="PTHR43132">
    <property type="entry name" value="ARSENICAL RESISTANCE OPERON REPRESSOR ARSR-RELATED"/>
    <property type="match status" value="1"/>
</dbReference>
<reference evidence="2 3" key="1">
    <citation type="submission" date="2020-08" db="EMBL/GenBank/DDBJ databases">
        <title>Genomic Encyclopedia of Type Strains, Phase IV (KMG-IV): sequencing the most valuable type-strain genomes for metagenomic binning, comparative biology and taxonomic classification.</title>
        <authorList>
            <person name="Goeker M."/>
        </authorList>
    </citation>
    <scope>NUCLEOTIDE SEQUENCE [LARGE SCALE GENOMIC DNA]</scope>
    <source>
        <strain evidence="2 3">YIM 65646</strain>
    </source>
</reference>
<dbReference type="InterPro" id="IPR045981">
    <property type="entry name" value="DUF5937"/>
</dbReference>
<dbReference type="SUPFAM" id="SSF46785">
    <property type="entry name" value="Winged helix' DNA-binding domain"/>
    <property type="match status" value="1"/>
</dbReference>
<evidence type="ECO:0000259" key="1">
    <source>
        <dbReference type="Pfam" id="PF19361"/>
    </source>
</evidence>
<dbReference type="Proteomes" id="UP000548476">
    <property type="component" value="Unassembled WGS sequence"/>
</dbReference>
<dbReference type="Gene3D" id="1.10.10.10">
    <property type="entry name" value="Winged helix-like DNA-binding domain superfamily/Winged helix DNA-binding domain"/>
    <property type="match status" value="1"/>
</dbReference>
<dbReference type="InterPro" id="IPR051011">
    <property type="entry name" value="Metal_resp_trans_reg"/>
</dbReference>
<dbReference type="AlphaFoldDB" id="A0A841G545"/>
<dbReference type="InterPro" id="IPR011991">
    <property type="entry name" value="ArsR-like_HTH"/>
</dbReference>
<dbReference type="InterPro" id="IPR036388">
    <property type="entry name" value="WH-like_DNA-bd_sf"/>
</dbReference>
<gene>
    <name evidence="2" type="ORF">HNR73_007778</name>
</gene>